<evidence type="ECO:0000313" key="6">
    <source>
        <dbReference type="Proteomes" id="UP000292627"/>
    </source>
</evidence>
<dbReference type="InterPro" id="IPR028082">
    <property type="entry name" value="Peripla_BP_I"/>
</dbReference>
<dbReference type="Proteomes" id="UP000292627">
    <property type="component" value="Unassembled WGS sequence"/>
</dbReference>
<dbReference type="EMBL" id="SHMC01000012">
    <property type="protein sequence ID" value="TAA19981.1"/>
    <property type="molecule type" value="Genomic_DNA"/>
</dbReference>
<dbReference type="SUPFAM" id="SSF47413">
    <property type="entry name" value="lambda repressor-like DNA-binding domains"/>
    <property type="match status" value="1"/>
</dbReference>
<evidence type="ECO:0000256" key="2">
    <source>
        <dbReference type="ARBA" id="ARBA00023125"/>
    </source>
</evidence>
<dbReference type="PANTHER" id="PTHR30146:SF153">
    <property type="entry name" value="LACTOSE OPERON REPRESSOR"/>
    <property type="match status" value="1"/>
</dbReference>
<gene>
    <name evidence="5" type="ORF">EA660_19625</name>
</gene>
<protein>
    <submittedName>
        <fullName evidence="5">LacI family DNA-binding transcriptional regulator</fullName>
    </submittedName>
</protein>
<sequence length="335" mass="36802">MRVRLEDVAEAAGVSMKTVSRVLNQEPRVSEQTRRRVQEVVDRLHYKPNLSARSLASRRTFVVALAYDNPSRNYLMQIQGGVLEACRERHYTLVLAPVTYGEGRAIAELRELANQHGVDGFVLTPPLTDDMELLGFLDDAALPFASIAPRTHRGRIGVTVDEHAAVCELMHHLLALGHRRIGHIKGPPTHGAAEWRHAGYRETLREAGIAYDPALVAKGEFTFESGVAAANQLLDLPEPPTAIFAGNDDMAAGVIRVAGERGLRIPQQLSVCGFDDTPISRHIFPSLTTVRQPTRDMGRTATLELIKTIHSPDSGEMVQMPYALQLRESTAAPST</sequence>
<dbReference type="CDD" id="cd01392">
    <property type="entry name" value="HTH_LacI"/>
    <property type="match status" value="1"/>
</dbReference>
<dbReference type="Pfam" id="PF00356">
    <property type="entry name" value="LacI"/>
    <property type="match status" value="1"/>
</dbReference>
<dbReference type="PROSITE" id="PS00356">
    <property type="entry name" value="HTH_LACI_1"/>
    <property type="match status" value="1"/>
</dbReference>
<keyword evidence="2 5" id="KW-0238">DNA-binding</keyword>
<dbReference type="InterPro" id="IPR010982">
    <property type="entry name" value="Lambda_DNA-bd_dom_sf"/>
</dbReference>
<organism evidence="5 6">
    <name type="scientific">Pseudoxanthomonas winnipegensis</name>
    <dbReference type="NCBI Taxonomy" id="2480810"/>
    <lineage>
        <taxon>Bacteria</taxon>
        <taxon>Pseudomonadati</taxon>
        <taxon>Pseudomonadota</taxon>
        <taxon>Gammaproteobacteria</taxon>
        <taxon>Lysobacterales</taxon>
        <taxon>Lysobacteraceae</taxon>
        <taxon>Pseudoxanthomonas</taxon>
    </lineage>
</organism>
<dbReference type="PRINTS" id="PR00036">
    <property type="entry name" value="HTHLACI"/>
</dbReference>
<accession>A0A4Q8L4G1</accession>
<dbReference type="Pfam" id="PF13377">
    <property type="entry name" value="Peripla_BP_3"/>
    <property type="match status" value="1"/>
</dbReference>
<evidence type="ECO:0000256" key="3">
    <source>
        <dbReference type="ARBA" id="ARBA00023163"/>
    </source>
</evidence>
<evidence type="ECO:0000259" key="4">
    <source>
        <dbReference type="PROSITE" id="PS50932"/>
    </source>
</evidence>
<dbReference type="Gene3D" id="3.40.50.2300">
    <property type="match status" value="2"/>
</dbReference>
<dbReference type="PANTHER" id="PTHR30146">
    <property type="entry name" value="LACI-RELATED TRANSCRIPTIONAL REPRESSOR"/>
    <property type="match status" value="1"/>
</dbReference>
<dbReference type="OrthoDB" id="9798934at2"/>
<dbReference type="SUPFAM" id="SSF53822">
    <property type="entry name" value="Periplasmic binding protein-like I"/>
    <property type="match status" value="1"/>
</dbReference>
<dbReference type="InterPro" id="IPR046335">
    <property type="entry name" value="LacI/GalR-like_sensor"/>
</dbReference>
<proteinExistence type="predicted"/>
<feature type="domain" description="HTH lacI-type" evidence="4">
    <location>
        <begin position="3"/>
        <end position="57"/>
    </location>
</feature>
<dbReference type="AlphaFoldDB" id="A0A4Q8L4G1"/>
<dbReference type="PROSITE" id="PS50932">
    <property type="entry name" value="HTH_LACI_2"/>
    <property type="match status" value="1"/>
</dbReference>
<reference evidence="5 6" key="1">
    <citation type="submission" date="2019-02" db="EMBL/GenBank/DDBJ databases">
        <title>WGS of Pseudoxanthomonas species novum from clinical isolates.</title>
        <authorList>
            <person name="Bernier A.-M."/>
            <person name="Bernard K."/>
            <person name="Vachon A."/>
        </authorList>
    </citation>
    <scope>NUCLEOTIDE SEQUENCE [LARGE SCALE GENOMIC DNA]</scope>
    <source>
        <strain evidence="5 6">NML171200</strain>
    </source>
</reference>
<dbReference type="Gene3D" id="1.10.260.40">
    <property type="entry name" value="lambda repressor-like DNA-binding domains"/>
    <property type="match status" value="1"/>
</dbReference>
<dbReference type="SMART" id="SM00354">
    <property type="entry name" value="HTH_LACI"/>
    <property type="match status" value="1"/>
</dbReference>
<keyword evidence="3" id="KW-0804">Transcription</keyword>
<evidence type="ECO:0000256" key="1">
    <source>
        <dbReference type="ARBA" id="ARBA00023015"/>
    </source>
</evidence>
<dbReference type="CDD" id="cd01545">
    <property type="entry name" value="PBP1_SalR"/>
    <property type="match status" value="1"/>
</dbReference>
<dbReference type="InterPro" id="IPR000843">
    <property type="entry name" value="HTH_LacI"/>
</dbReference>
<keyword evidence="1" id="KW-0805">Transcription regulation</keyword>
<comment type="caution">
    <text evidence="5">The sequence shown here is derived from an EMBL/GenBank/DDBJ whole genome shotgun (WGS) entry which is preliminary data.</text>
</comment>
<name>A0A4Q8L4G1_9GAMM</name>
<dbReference type="GO" id="GO:0003700">
    <property type="term" value="F:DNA-binding transcription factor activity"/>
    <property type="evidence" value="ECO:0007669"/>
    <property type="project" value="TreeGrafter"/>
</dbReference>
<dbReference type="GO" id="GO:0000976">
    <property type="term" value="F:transcription cis-regulatory region binding"/>
    <property type="evidence" value="ECO:0007669"/>
    <property type="project" value="TreeGrafter"/>
</dbReference>
<evidence type="ECO:0000313" key="5">
    <source>
        <dbReference type="EMBL" id="TAA19981.1"/>
    </source>
</evidence>
<dbReference type="RefSeq" id="WP_130553126.1">
    <property type="nucleotide sequence ID" value="NZ_SHMC01000012.1"/>
</dbReference>